<name>A0A897N1F0_9EURY</name>
<keyword evidence="2" id="KW-0966">Cell projection</keyword>
<dbReference type="AlphaFoldDB" id="A0A897N1F0"/>
<accession>A0A897N1F0</accession>
<proteinExistence type="predicted"/>
<evidence type="ECO:0000313" key="3">
    <source>
        <dbReference type="Proteomes" id="UP000663525"/>
    </source>
</evidence>
<keyword evidence="1" id="KW-0472">Membrane</keyword>
<keyword evidence="2" id="KW-0969">Cilium</keyword>
<dbReference type="EMBL" id="CP064787">
    <property type="protein sequence ID" value="QSG06537.1"/>
    <property type="molecule type" value="Genomic_DNA"/>
</dbReference>
<organism evidence="2 3">
    <name type="scientific">Halapricum desulfuricans</name>
    <dbReference type="NCBI Taxonomy" id="2841257"/>
    <lineage>
        <taxon>Archaea</taxon>
        <taxon>Methanobacteriati</taxon>
        <taxon>Methanobacteriota</taxon>
        <taxon>Stenosarchaea group</taxon>
        <taxon>Halobacteria</taxon>
        <taxon>Halobacteriales</taxon>
        <taxon>Haloarculaceae</taxon>
        <taxon>Halapricum</taxon>
    </lineage>
</organism>
<feature type="transmembrane region" description="Helical" evidence="1">
    <location>
        <begin position="12"/>
        <end position="36"/>
    </location>
</feature>
<dbReference type="InterPro" id="IPR055685">
    <property type="entry name" value="DUF7261"/>
</dbReference>
<dbReference type="Pfam" id="PF23922">
    <property type="entry name" value="DUF7261"/>
    <property type="match status" value="1"/>
</dbReference>
<protein>
    <submittedName>
        <fullName evidence="2">Putative pilin/flagellin</fullName>
    </submittedName>
</protein>
<sequence length="325" mass="35343">MTSRQLSSRGQLLLVGAVALAVIILGLSVVVNTVLFTENVGTGEDRVESSEISEFTFESQRDVRSLLLRINHANETRTVSELNANVRRRIADYSDGMARMYASSGSKFVDVSYNQTLITATRIVQNHDRNFTYSSSGATVSNWSFTDDRVDIGWFVVNVDLRNTSGEHTTLKVDGENEAMTYQLNRSDGGNGADLRVQTTDSAGGSDTTTCESTGGRVLLDLRSGKAFASECTFRGIETLSPPYSVSISNGNNIEGQYDLAVDTEWSKDVDAEAANGSTYDYSACSPGDPVPCLSPIVWKGQVDVTYRSDQTDFTTTRNVSVYGS</sequence>
<keyword evidence="1" id="KW-1133">Transmembrane helix</keyword>
<reference evidence="2" key="1">
    <citation type="submission" date="2020-11" db="EMBL/GenBank/DDBJ databases">
        <title>Carbohydrate-dependent, anaerobic sulfur respiration: A novel catabolism in halophilic archaea.</title>
        <authorList>
            <person name="Sorokin D.Y."/>
            <person name="Messina E."/>
            <person name="Smedile F."/>
            <person name="La Cono V."/>
            <person name="Hallsworth J.E."/>
            <person name="Yakimov M.M."/>
        </authorList>
    </citation>
    <scope>NUCLEOTIDE SEQUENCE</scope>
    <source>
        <strain evidence="2">HSR12-1</strain>
    </source>
</reference>
<evidence type="ECO:0000256" key="1">
    <source>
        <dbReference type="SAM" id="Phobius"/>
    </source>
</evidence>
<dbReference type="Proteomes" id="UP000663525">
    <property type="component" value="Chromosome"/>
</dbReference>
<keyword evidence="2" id="KW-0282">Flagellum</keyword>
<evidence type="ECO:0000313" key="2">
    <source>
        <dbReference type="EMBL" id="QSG06537.1"/>
    </source>
</evidence>
<gene>
    <name evidence="2" type="ORF">HSR121_2207</name>
</gene>
<keyword evidence="1" id="KW-0812">Transmembrane</keyword>